<dbReference type="GO" id="GO:0004673">
    <property type="term" value="F:protein histidine kinase activity"/>
    <property type="evidence" value="ECO:0007669"/>
    <property type="project" value="UniProtKB-EC"/>
</dbReference>
<feature type="compositionally biased region" description="Low complexity" evidence="9">
    <location>
        <begin position="7"/>
        <end position="20"/>
    </location>
</feature>
<keyword evidence="8" id="KW-0902">Two-component regulatory system</keyword>
<evidence type="ECO:0000256" key="8">
    <source>
        <dbReference type="ARBA" id="ARBA00023012"/>
    </source>
</evidence>
<sequence>MPDRPRWSPSSGSARPPRARMNGPGECHRERTAMNEELSHPPRNGGESSYEHYFDSLPSFVSVMDRDFTVVESNGMLRETFGDPTGRPCYDVFRGRTEKCPDCPVEETFRTGKPQRSESLVICGGEDMPVMCYTSPMRDESGEVVRVLKLDADISDVKKLQGKLFRTQQRLQHFFDEVPCYVSVQDCNLKLVAANRRFKEDFGDEVGEHCFRVYKHRSERCLECPVAMTFEDGQSHQSEEVVTSMSGEQYNVLVHTSPIRNETGEITHVVEMSTNITPLRRLQSQLESTGLLISSISHSIKGLLTGLDGGMYLVNAGLKKDNQARVEKGWEMVTRNVDLIRSTVLNILYYAKEREPDWTNVAAVDLTNEVHSIVGSRARDLAVVFNLNVDESAGELEGDRMALRSLLVNLLENSLDACRVDSKKSDHQVTLSARGDEDEVHFEVSDNGIGMERETREKVFTLFFSSKGMEGTGLGLFIANNIAKGHGGGIVVESEPGQGTRFRVRIPRKRAVEEF</sequence>
<dbReference type="PROSITE" id="PS50109">
    <property type="entry name" value="HIS_KIN"/>
    <property type="match status" value="1"/>
</dbReference>
<dbReference type="InterPro" id="IPR035965">
    <property type="entry name" value="PAS-like_dom_sf"/>
</dbReference>
<dbReference type="InterPro" id="IPR003594">
    <property type="entry name" value="HATPase_dom"/>
</dbReference>
<feature type="region of interest" description="Disordered" evidence="9">
    <location>
        <begin position="1"/>
        <end position="50"/>
    </location>
</feature>
<dbReference type="Pfam" id="PF08448">
    <property type="entry name" value="PAS_4"/>
    <property type="match status" value="2"/>
</dbReference>
<dbReference type="GO" id="GO:0005524">
    <property type="term" value="F:ATP binding"/>
    <property type="evidence" value="ECO:0007669"/>
    <property type="project" value="UniProtKB-KW"/>
</dbReference>
<protein>
    <recommendedName>
        <fullName evidence="2">histidine kinase</fullName>
        <ecNumber evidence="2">2.7.13.3</ecNumber>
    </recommendedName>
</protein>
<feature type="domain" description="Histidine kinase" evidence="10">
    <location>
        <begin position="295"/>
        <end position="510"/>
    </location>
</feature>
<dbReference type="PROSITE" id="PS50113">
    <property type="entry name" value="PAC"/>
    <property type="match status" value="2"/>
</dbReference>
<feature type="compositionally biased region" description="Basic and acidic residues" evidence="9">
    <location>
        <begin position="26"/>
        <end position="40"/>
    </location>
</feature>
<evidence type="ECO:0000259" key="11">
    <source>
        <dbReference type="PROSITE" id="PS50113"/>
    </source>
</evidence>
<gene>
    <name evidence="12" type="ORF">39f70032</name>
</gene>
<dbReference type="GO" id="GO:0000160">
    <property type="term" value="P:phosphorelay signal transduction system"/>
    <property type="evidence" value="ECO:0007669"/>
    <property type="project" value="UniProtKB-KW"/>
</dbReference>
<dbReference type="AlphaFoldDB" id="Q3IBN8"/>
<keyword evidence="6 12" id="KW-0418">Kinase</keyword>
<dbReference type="Gene3D" id="3.30.450.20">
    <property type="entry name" value="PAS domain"/>
    <property type="match status" value="2"/>
</dbReference>
<feature type="domain" description="PAC" evidence="11">
    <location>
        <begin position="236"/>
        <end position="288"/>
    </location>
</feature>
<dbReference type="PANTHER" id="PTHR43065:SF10">
    <property type="entry name" value="PEROXIDE STRESS-ACTIVATED HISTIDINE KINASE MAK3"/>
    <property type="match status" value="1"/>
</dbReference>
<dbReference type="EMBL" id="CT025835">
    <property type="protein sequence ID" value="CAJ31189.1"/>
    <property type="molecule type" value="Genomic_DNA"/>
</dbReference>
<dbReference type="SUPFAM" id="SSF55785">
    <property type="entry name" value="PYP-like sensor domain (PAS domain)"/>
    <property type="match status" value="2"/>
</dbReference>
<feature type="domain" description="PAC" evidence="11">
    <location>
        <begin position="114"/>
        <end position="166"/>
    </location>
</feature>
<name>Q3IBN8_9BACT</name>
<dbReference type="Gene3D" id="3.30.565.10">
    <property type="entry name" value="Histidine kinase-like ATPase, C-terminal domain"/>
    <property type="match status" value="1"/>
</dbReference>
<evidence type="ECO:0000313" key="12">
    <source>
        <dbReference type="EMBL" id="CAJ31189.1"/>
    </source>
</evidence>
<evidence type="ECO:0000256" key="1">
    <source>
        <dbReference type="ARBA" id="ARBA00000085"/>
    </source>
</evidence>
<evidence type="ECO:0000256" key="9">
    <source>
        <dbReference type="SAM" id="MobiDB-lite"/>
    </source>
</evidence>
<evidence type="ECO:0000256" key="3">
    <source>
        <dbReference type="ARBA" id="ARBA00022553"/>
    </source>
</evidence>
<evidence type="ECO:0000256" key="2">
    <source>
        <dbReference type="ARBA" id="ARBA00012438"/>
    </source>
</evidence>
<dbReference type="PANTHER" id="PTHR43065">
    <property type="entry name" value="SENSOR HISTIDINE KINASE"/>
    <property type="match status" value="1"/>
</dbReference>
<keyword evidence="7" id="KW-0067">ATP-binding</keyword>
<proteinExistence type="predicted"/>
<dbReference type="InterPro" id="IPR000700">
    <property type="entry name" value="PAS-assoc_C"/>
</dbReference>
<keyword evidence="4" id="KW-0808">Transferase</keyword>
<dbReference type="Pfam" id="PF02518">
    <property type="entry name" value="HATPase_c"/>
    <property type="match status" value="1"/>
</dbReference>
<keyword evidence="3" id="KW-0597">Phosphoprotein</keyword>
<accession>Q3IBN8</accession>
<dbReference type="InterPro" id="IPR036890">
    <property type="entry name" value="HATPase_C_sf"/>
</dbReference>
<dbReference type="InterPro" id="IPR005467">
    <property type="entry name" value="His_kinase_dom"/>
</dbReference>
<evidence type="ECO:0000256" key="6">
    <source>
        <dbReference type="ARBA" id="ARBA00022777"/>
    </source>
</evidence>
<organism evidence="12">
    <name type="scientific">uncultured sulfate-reducing bacterium</name>
    <dbReference type="NCBI Taxonomy" id="153939"/>
    <lineage>
        <taxon>Bacteria</taxon>
        <taxon>environmental samples</taxon>
    </lineage>
</organism>
<dbReference type="EC" id="2.7.13.3" evidence="2"/>
<dbReference type="PRINTS" id="PR00344">
    <property type="entry name" value="BCTRLSENSOR"/>
</dbReference>
<dbReference type="CDD" id="cd00075">
    <property type="entry name" value="HATPase"/>
    <property type="match status" value="1"/>
</dbReference>
<dbReference type="InterPro" id="IPR004358">
    <property type="entry name" value="Sig_transdc_His_kin-like_C"/>
</dbReference>
<evidence type="ECO:0000256" key="4">
    <source>
        <dbReference type="ARBA" id="ARBA00022679"/>
    </source>
</evidence>
<comment type="catalytic activity">
    <reaction evidence="1">
        <text>ATP + protein L-histidine = ADP + protein N-phospho-L-histidine.</text>
        <dbReference type="EC" id="2.7.13.3"/>
    </reaction>
</comment>
<dbReference type="InterPro" id="IPR013656">
    <property type="entry name" value="PAS_4"/>
</dbReference>
<dbReference type="SMART" id="SM00387">
    <property type="entry name" value="HATPase_c"/>
    <property type="match status" value="1"/>
</dbReference>
<evidence type="ECO:0000259" key="10">
    <source>
        <dbReference type="PROSITE" id="PS50109"/>
    </source>
</evidence>
<reference evidence="12" key="1">
    <citation type="journal article" date="2005" name="J. Bacteriol.">
        <title>Clustered genes related to sulfate respiration in uncultured prokaryotes support the theory of their concomitant horizontal transfer.</title>
        <authorList>
            <person name="Mussmann M."/>
            <person name="Richter M."/>
            <person name="Lombardot T."/>
            <person name="Meyerdierks A."/>
            <person name="Kuever J."/>
            <person name="Kube M."/>
            <person name="Glockner F.O."/>
            <person name="Amann R."/>
        </authorList>
    </citation>
    <scope>NUCLEOTIDE SEQUENCE</scope>
</reference>
<evidence type="ECO:0000256" key="5">
    <source>
        <dbReference type="ARBA" id="ARBA00022741"/>
    </source>
</evidence>
<dbReference type="SUPFAM" id="SSF55874">
    <property type="entry name" value="ATPase domain of HSP90 chaperone/DNA topoisomerase II/histidine kinase"/>
    <property type="match status" value="1"/>
</dbReference>
<evidence type="ECO:0000256" key="7">
    <source>
        <dbReference type="ARBA" id="ARBA00022840"/>
    </source>
</evidence>
<keyword evidence="5" id="KW-0547">Nucleotide-binding</keyword>